<feature type="compositionally biased region" description="Basic residues" evidence="3">
    <location>
        <begin position="40"/>
        <end position="50"/>
    </location>
</feature>
<comment type="subcellular location">
    <subcellularLocation>
        <location evidence="1">Virion</location>
    </subcellularLocation>
</comment>
<proteinExistence type="predicted"/>
<evidence type="ECO:0000256" key="2">
    <source>
        <dbReference type="ARBA" id="ARBA00022844"/>
    </source>
</evidence>
<protein>
    <submittedName>
        <fullName evidence="4">Capsid protein</fullName>
    </submittedName>
</protein>
<accession>A0A2P1GMG4</accession>
<dbReference type="EMBL" id="MG599930">
    <property type="protein sequence ID" value="AVM87187.1"/>
    <property type="molecule type" value="Genomic_RNA"/>
</dbReference>
<evidence type="ECO:0000313" key="4">
    <source>
        <dbReference type="EMBL" id="AVM87187.1"/>
    </source>
</evidence>
<dbReference type="InterPro" id="IPR029053">
    <property type="entry name" value="Viral_coat"/>
</dbReference>
<organism evidence="4">
    <name type="scientific">Yancheng grey stingfish astrovirus</name>
    <dbReference type="NCBI Taxonomy" id="2116114"/>
    <lineage>
        <taxon>Viruses</taxon>
        <taxon>Riboviria</taxon>
        <taxon>Orthornavirae</taxon>
        <taxon>Pisuviricota</taxon>
        <taxon>Stelpaviricetes</taxon>
        <taxon>Stellavirales</taxon>
        <taxon>Astroviridae</taxon>
    </lineage>
</organism>
<reference evidence="4" key="1">
    <citation type="journal article" date="2018" name="Nature">
        <title>The evolutionary history of vertebrate RNA viruses.</title>
        <authorList>
            <person name="Shi M."/>
            <person name="Lin X.D."/>
            <person name="Chen X."/>
            <person name="Tian J.H."/>
            <person name="Chen L.J."/>
            <person name="Li K."/>
            <person name="Wang W."/>
            <person name="Eden J.S."/>
            <person name="Shen J.J."/>
            <person name="Liu L."/>
            <person name="Holmes E.C."/>
            <person name="Zhang Y.Z."/>
        </authorList>
    </citation>
    <scope>NUCLEOTIDE SEQUENCE</scope>
    <source>
        <strain evidence="4">XYXMC57263</strain>
    </source>
</reference>
<feature type="compositionally biased region" description="Basic and acidic residues" evidence="3">
    <location>
        <begin position="7"/>
        <end position="20"/>
    </location>
</feature>
<feature type="region of interest" description="Disordered" evidence="3">
    <location>
        <begin position="1"/>
        <end position="70"/>
    </location>
</feature>
<evidence type="ECO:0000256" key="1">
    <source>
        <dbReference type="ARBA" id="ARBA00004328"/>
    </source>
</evidence>
<dbReference type="Gene3D" id="2.60.120.20">
    <property type="match status" value="1"/>
</dbReference>
<keyword evidence="2" id="KW-0946">Virion</keyword>
<name>A0A2P1GMG4_9VIRU</name>
<dbReference type="GO" id="GO:0044423">
    <property type="term" value="C:virion component"/>
    <property type="evidence" value="ECO:0007669"/>
    <property type="project" value="UniProtKB-KW"/>
</dbReference>
<evidence type="ECO:0000256" key="3">
    <source>
        <dbReference type="SAM" id="MobiDB-lite"/>
    </source>
</evidence>
<sequence>MASQLTKDIKIRTRAADPKPQRQTRSAKNKQKQQQDTRPKQKTQRQRPKRDKTSDPSGGSPNHYRGEAFLGNINGNAMDWSLGFMQELNPQHVSDFTGDGMLKNEIKKYTMWELKNAKIRLLATTGNNAATGSTCKAGFWSDFDSPGGPNNVSSLLKMQGRSLTIGQSGVIPIHTPRVAKLIDPTSTATTTWSIGSICVGLIGATQGVVNMTQNPDPADIQARVWTGPLWQIYLQYEYIFTGPTDASSRGTLLTEEIPAGTEALFTELPGEPVTMELVPAEPDPPALKRQALWRMSNYRQANRQRLNILSGIADLVSGLAGGLPPPFGQILGGGIGLVRKIVGVRHATYEVFADLSAASRDQPVLGISNRTFKVPFVHGRMCQFTDPQPLPTATTLIGIEPQTPPHLYGIEDIDPDIPFTLTIPIENFDGESATGPAVTEWRPVETPAAGIFMKLMKYDPNLPEPPPPALTDSSLQAGWMAIPDAENLTTQVYQSNKLIARVLVKELIERFSNGRFEGFKGLMCAAGFNNHYKLVTVNGTIFTMLANNSAETVASAYLSYASSSGTTLFVALPQVNTTGGVNSPCNLFAGLTAYPYYISRQPGVRTKHRQARGQDRCDGRTHVNHEVVTAAHADDERKMVKRPPTPFPSSISLARYVIVSDDSDTDGEAETEPESS</sequence>